<gene>
    <name evidence="3" type="ORF">D104_00475</name>
</gene>
<dbReference type="InterPro" id="IPR000182">
    <property type="entry name" value="GNAT_dom"/>
</dbReference>
<sequence length="148" mass="16479">MEYKAAMIIRLASVNDAAAIAGIALSLGYKMEAQQSLTENALGYLLDAQYDRVWVAELNGTVIGWLHAQHAFRMASVDFIEILGLSVSEQSRFQGAGRALVERVKAWASEEHVSLRVRTNDIRYDAKKFYSALGFSLVKTQSVFQISF</sequence>
<dbReference type="Pfam" id="PF00583">
    <property type="entry name" value="Acetyltransf_1"/>
    <property type="match status" value="1"/>
</dbReference>
<evidence type="ECO:0000313" key="4">
    <source>
        <dbReference type="Proteomes" id="UP000018857"/>
    </source>
</evidence>
<keyword evidence="4" id="KW-1185">Reference proteome</keyword>
<name>W1RZP0_9GAMM</name>
<dbReference type="PANTHER" id="PTHR13947:SF37">
    <property type="entry name" value="LD18367P"/>
    <property type="match status" value="1"/>
</dbReference>
<comment type="caution">
    <text evidence="3">The sequence shown here is derived from an EMBL/GenBank/DDBJ whole genome shotgun (WGS) entry which is preliminary data.</text>
</comment>
<accession>W1RZP0</accession>
<dbReference type="RefSeq" id="WP_024022318.1">
    <property type="nucleotide sequence ID" value="NZ_AYOZ01000001.1"/>
</dbReference>
<dbReference type="SUPFAM" id="SSF55729">
    <property type="entry name" value="Acyl-CoA N-acyltransferases (Nat)"/>
    <property type="match status" value="1"/>
</dbReference>
<dbReference type="PANTHER" id="PTHR13947">
    <property type="entry name" value="GNAT FAMILY N-ACETYLTRANSFERASE"/>
    <property type="match status" value="1"/>
</dbReference>
<evidence type="ECO:0000256" key="1">
    <source>
        <dbReference type="ARBA" id="ARBA00022679"/>
    </source>
</evidence>
<keyword evidence="1 3" id="KW-0808">Transferase</keyword>
<dbReference type="Gene3D" id="3.40.630.30">
    <property type="match status" value="1"/>
</dbReference>
<dbReference type="PATRIC" id="fig|1208321.3.peg.95"/>
<proteinExistence type="predicted"/>
<dbReference type="EMBL" id="AYOZ01000001">
    <property type="protein sequence ID" value="ETI62265.1"/>
    <property type="molecule type" value="Genomic_DNA"/>
</dbReference>
<dbReference type="eggNOG" id="COG0456">
    <property type="taxonomic scope" value="Bacteria"/>
</dbReference>
<reference evidence="3 4" key="1">
    <citation type="journal article" date="2014" name="Genome Announc.">
        <title>Draft Genome Sequence of Marinomonas sp. Strain D104, a Polycyclic Aromatic Hydrocarbon-Degrading Bacterium from the Deep-Sea Sediment of the Arctic Ocean.</title>
        <authorList>
            <person name="Dong C."/>
            <person name="Bai X."/>
            <person name="Lai Q."/>
            <person name="Xie Y."/>
            <person name="Chen X."/>
            <person name="Shao Z."/>
        </authorList>
    </citation>
    <scope>NUCLEOTIDE SEQUENCE [LARGE SCALE GENOMIC DNA]</scope>
    <source>
        <strain evidence="3 4">D104</strain>
    </source>
</reference>
<organism evidence="3 4">
    <name type="scientific">Marinomonas profundimaris</name>
    <dbReference type="NCBI Taxonomy" id="1208321"/>
    <lineage>
        <taxon>Bacteria</taxon>
        <taxon>Pseudomonadati</taxon>
        <taxon>Pseudomonadota</taxon>
        <taxon>Gammaproteobacteria</taxon>
        <taxon>Oceanospirillales</taxon>
        <taxon>Oceanospirillaceae</taxon>
        <taxon>Marinomonas</taxon>
    </lineage>
</organism>
<evidence type="ECO:0000313" key="3">
    <source>
        <dbReference type="EMBL" id="ETI62265.1"/>
    </source>
</evidence>
<dbReference type="CDD" id="cd04301">
    <property type="entry name" value="NAT_SF"/>
    <property type="match status" value="1"/>
</dbReference>
<dbReference type="OrthoDB" id="6456007at2"/>
<dbReference type="STRING" id="1208321.D104_00475"/>
<dbReference type="AlphaFoldDB" id="W1RZP0"/>
<dbReference type="PROSITE" id="PS51186">
    <property type="entry name" value="GNAT"/>
    <property type="match status" value="1"/>
</dbReference>
<dbReference type="Proteomes" id="UP000018857">
    <property type="component" value="Unassembled WGS sequence"/>
</dbReference>
<dbReference type="InterPro" id="IPR016181">
    <property type="entry name" value="Acyl_CoA_acyltransferase"/>
</dbReference>
<feature type="domain" description="N-acetyltransferase" evidence="2">
    <location>
        <begin position="7"/>
        <end position="148"/>
    </location>
</feature>
<protein>
    <submittedName>
        <fullName evidence="3">GCN5 family acetyltransferase</fullName>
    </submittedName>
</protein>
<dbReference type="InterPro" id="IPR050769">
    <property type="entry name" value="NAT_camello-type"/>
</dbReference>
<dbReference type="GO" id="GO:0008080">
    <property type="term" value="F:N-acetyltransferase activity"/>
    <property type="evidence" value="ECO:0007669"/>
    <property type="project" value="InterPro"/>
</dbReference>
<evidence type="ECO:0000259" key="2">
    <source>
        <dbReference type="PROSITE" id="PS51186"/>
    </source>
</evidence>